<evidence type="ECO:0000313" key="3">
    <source>
        <dbReference type="Proteomes" id="UP000267096"/>
    </source>
</evidence>
<protein>
    <submittedName>
        <fullName evidence="4">CNH domain-containing protein</fullName>
    </submittedName>
</protein>
<organism evidence="4">
    <name type="scientific">Anisakis simplex</name>
    <name type="common">Herring worm</name>
    <dbReference type="NCBI Taxonomy" id="6269"/>
    <lineage>
        <taxon>Eukaryota</taxon>
        <taxon>Metazoa</taxon>
        <taxon>Ecdysozoa</taxon>
        <taxon>Nematoda</taxon>
        <taxon>Chromadorea</taxon>
        <taxon>Rhabditida</taxon>
        <taxon>Spirurina</taxon>
        <taxon>Ascaridomorpha</taxon>
        <taxon>Ascaridoidea</taxon>
        <taxon>Anisakidae</taxon>
        <taxon>Anisakis</taxon>
        <taxon>Anisakis simplex complex</taxon>
    </lineage>
</organism>
<dbReference type="EMBL" id="UYRR01009480">
    <property type="protein sequence ID" value="VDK24921.1"/>
    <property type="molecule type" value="Genomic_DNA"/>
</dbReference>
<evidence type="ECO:0000259" key="1">
    <source>
        <dbReference type="Pfam" id="PF00780"/>
    </source>
</evidence>
<dbReference type="AlphaFoldDB" id="A0A0M3JCB9"/>
<keyword evidence="3" id="KW-1185">Reference proteome</keyword>
<sequence>MLIAISGLQRQLVQMHVSDLKAGFKCDRPTVRPTVIANLNTCHLITVHTDQRKLIRSINFHLFANISFATYFHFLLHALISTVEPATCLISMNDGIVFGADQFYYVDMETITSRPIVVAGCPSDFPLAAVAISDRELLLAYHNFGVFTDISGNRTRPENVDWNRAPLEFG</sequence>
<name>A0A0M3JCB9_ANISI</name>
<accession>A0A0M3JCB9</accession>
<feature type="domain" description="CNH" evidence="1">
    <location>
        <begin position="1"/>
        <end position="169"/>
    </location>
</feature>
<dbReference type="OrthoDB" id="5919042at2759"/>
<evidence type="ECO:0000313" key="4">
    <source>
        <dbReference type="WBParaSite" id="ASIM_0000524901-mRNA-1"/>
    </source>
</evidence>
<dbReference type="Proteomes" id="UP000267096">
    <property type="component" value="Unassembled WGS sequence"/>
</dbReference>
<dbReference type="WBParaSite" id="ASIM_0000524901-mRNA-1">
    <property type="protein sequence ID" value="ASIM_0000524901-mRNA-1"/>
    <property type="gene ID" value="ASIM_0000524901"/>
</dbReference>
<proteinExistence type="predicted"/>
<dbReference type="InterPro" id="IPR001180">
    <property type="entry name" value="CNH_dom"/>
</dbReference>
<reference evidence="2 3" key="2">
    <citation type="submission" date="2018-11" db="EMBL/GenBank/DDBJ databases">
        <authorList>
            <consortium name="Pathogen Informatics"/>
        </authorList>
    </citation>
    <scope>NUCLEOTIDE SEQUENCE [LARGE SCALE GENOMIC DNA]</scope>
</reference>
<reference evidence="4" key="1">
    <citation type="submission" date="2017-02" db="UniProtKB">
        <authorList>
            <consortium name="WormBaseParasite"/>
        </authorList>
    </citation>
    <scope>IDENTIFICATION</scope>
</reference>
<evidence type="ECO:0000313" key="2">
    <source>
        <dbReference type="EMBL" id="VDK24921.1"/>
    </source>
</evidence>
<dbReference type="Pfam" id="PF00780">
    <property type="entry name" value="CNH"/>
    <property type="match status" value="1"/>
</dbReference>
<gene>
    <name evidence="2" type="ORF">ASIM_LOCUS5050</name>
</gene>